<organism evidence="2">
    <name type="scientific">Phaffia rhodozyma</name>
    <name type="common">Yeast</name>
    <name type="synonym">Xanthophyllomyces dendrorhous</name>
    <dbReference type="NCBI Taxonomy" id="264483"/>
    <lineage>
        <taxon>Eukaryota</taxon>
        <taxon>Fungi</taxon>
        <taxon>Dikarya</taxon>
        <taxon>Basidiomycota</taxon>
        <taxon>Agaricomycotina</taxon>
        <taxon>Tremellomycetes</taxon>
        <taxon>Cystofilobasidiales</taxon>
        <taxon>Mrakiaceae</taxon>
        <taxon>Phaffia</taxon>
    </lineage>
</organism>
<proteinExistence type="predicted"/>
<dbReference type="AlphaFoldDB" id="A0A0F7SGG7"/>
<feature type="region of interest" description="Disordered" evidence="1">
    <location>
        <begin position="1"/>
        <end position="26"/>
    </location>
</feature>
<sequence length="85" mass="9010">MPVGDTVNDAADSRAETSSSRPGLPARKSFKNIVKIDWDAFTSLGNVAERPDWMGGFVLLEDERKGAGGVFGASDELLTGHTTKG</sequence>
<dbReference type="EMBL" id="LN483144">
    <property type="protein sequence ID" value="CDZ96414.1"/>
    <property type="molecule type" value="Genomic_DNA"/>
</dbReference>
<reference evidence="2" key="1">
    <citation type="submission" date="2014-08" db="EMBL/GenBank/DDBJ databases">
        <authorList>
            <person name="Sharma Rahul"/>
            <person name="Thines Marco"/>
        </authorList>
    </citation>
    <scope>NUCLEOTIDE SEQUENCE</scope>
</reference>
<protein>
    <submittedName>
        <fullName evidence="2">Uncharacterized protein</fullName>
    </submittedName>
</protein>
<evidence type="ECO:0000256" key="1">
    <source>
        <dbReference type="SAM" id="MobiDB-lite"/>
    </source>
</evidence>
<accession>A0A0F7SGG7</accession>
<evidence type="ECO:0000313" key="2">
    <source>
        <dbReference type="EMBL" id="CDZ96414.1"/>
    </source>
</evidence>
<name>A0A0F7SGG7_PHARH</name>